<dbReference type="Gene3D" id="1.10.260.40">
    <property type="entry name" value="lambda repressor-like DNA-binding domains"/>
    <property type="match status" value="1"/>
</dbReference>
<sequence length="164" mass="18012">MTMDEIQRMQDNLLLIRRAVGWSAEEFGNQIGVTRQTINNIENGRNKLTKTQYIAMRSVLDAEIARCPEETDMLRTMLDVFVDHPDKYKEEDRNSLLDKANLVTPSILAGTASRKAVSKEWMQAATGLGIAAAVAGGPMGVVGGLMGAWLMKVVSGTDRKDKKG</sequence>
<feature type="transmembrane region" description="Helical" evidence="1">
    <location>
        <begin position="124"/>
        <end position="151"/>
    </location>
</feature>
<dbReference type="EMBL" id="NHOC01000004">
    <property type="protein sequence ID" value="OUM20989.1"/>
    <property type="molecule type" value="Genomic_DNA"/>
</dbReference>
<dbReference type="PROSITE" id="PS50943">
    <property type="entry name" value="HTH_CROC1"/>
    <property type="match status" value="1"/>
</dbReference>
<accession>A0A252F5E1</accession>
<evidence type="ECO:0000256" key="1">
    <source>
        <dbReference type="SAM" id="Phobius"/>
    </source>
</evidence>
<dbReference type="GO" id="GO:0003677">
    <property type="term" value="F:DNA binding"/>
    <property type="evidence" value="ECO:0007669"/>
    <property type="project" value="InterPro"/>
</dbReference>
<evidence type="ECO:0000259" key="2">
    <source>
        <dbReference type="PROSITE" id="PS50943"/>
    </source>
</evidence>
<name>A0A252F5E1_9FIRM</name>
<reference evidence="3 4" key="1">
    <citation type="submission" date="2017-05" db="EMBL/GenBank/DDBJ databases">
        <title>Butyricicoccus porcorum sp. nov. a butyrate-producing bacterium from the swine intestinal tract.</title>
        <authorList>
            <person name="Trachsel J."/>
            <person name="Humphrey S."/>
            <person name="Allen H.K."/>
        </authorList>
    </citation>
    <scope>NUCLEOTIDE SEQUENCE [LARGE SCALE GENOMIC DNA]</scope>
    <source>
        <strain evidence="3">BB10</strain>
    </source>
</reference>
<dbReference type="InterPro" id="IPR001387">
    <property type="entry name" value="Cro/C1-type_HTH"/>
</dbReference>
<evidence type="ECO:0000313" key="3">
    <source>
        <dbReference type="EMBL" id="OUM20989.1"/>
    </source>
</evidence>
<dbReference type="Pfam" id="PF01381">
    <property type="entry name" value="HTH_3"/>
    <property type="match status" value="1"/>
</dbReference>
<organism evidence="3 4">
    <name type="scientific">Butyricicoccus porcorum</name>
    <dbReference type="NCBI Taxonomy" id="1945634"/>
    <lineage>
        <taxon>Bacteria</taxon>
        <taxon>Bacillati</taxon>
        <taxon>Bacillota</taxon>
        <taxon>Clostridia</taxon>
        <taxon>Eubacteriales</taxon>
        <taxon>Butyricicoccaceae</taxon>
        <taxon>Butyricicoccus</taxon>
    </lineage>
</organism>
<evidence type="ECO:0000313" key="4">
    <source>
        <dbReference type="Proteomes" id="UP000194903"/>
    </source>
</evidence>
<proteinExistence type="predicted"/>
<comment type="caution">
    <text evidence="3">The sequence shown here is derived from an EMBL/GenBank/DDBJ whole genome shotgun (WGS) entry which is preliminary data.</text>
</comment>
<dbReference type="OrthoDB" id="48775at2"/>
<keyword evidence="1" id="KW-0812">Transmembrane</keyword>
<dbReference type="SUPFAM" id="SSF47413">
    <property type="entry name" value="lambda repressor-like DNA-binding domains"/>
    <property type="match status" value="1"/>
</dbReference>
<dbReference type="SMART" id="SM00530">
    <property type="entry name" value="HTH_XRE"/>
    <property type="match status" value="1"/>
</dbReference>
<dbReference type="AlphaFoldDB" id="A0A252F5E1"/>
<dbReference type="InterPro" id="IPR010982">
    <property type="entry name" value="Lambda_DNA-bd_dom_sf"/>
</dbReference>
<keyword evidence="1" id="KW-1133">Transmembrane helix</keyword>
<keyword evidence="4" id="KW-1185">Reference proteome</keyword>
<dbReference type="CDD" id="cd00093">
    <property type="entry name" value="HTH_XRE"/>
    <property type="match status" value="1"/>
</dbReference>
<dbReference type="Proteomes" id="UP000194903">
    <property type="component" value="Unassembled WGS sequence"/>
</dbReference>
<feature type="domain" description="HTH cro/C1-type" evidence="2">
    <location>
        <begin position="13"/>
        <end position="67"/>
    </location>
</feature>
<protein>
    <recommendedName>
        <fullName evidence="2">HTH cro/C1-type domain-containing protein</fullName>
    </recommendedName>
</protein>
<keyword evidence="1" id="KW-0472">Membrane</keyword>
<gene>
    <name evidence="3" type="ORF">CBW42_05245</name>
</gene>